<protein>
    <submittedName>
        <fullName evidence="1">Uncharacterized protein</fullName>
    </submittedName>
</protein>
<sequence length="215" mass="22747">MSDMAVGLLEVDSGDAPSFTITVNPYDNTTAMTAQITSPAGTVTPFTMTGSGGGQTWTGNGPILTELGEYTAKFTVTGTGAGVHYYTVIVATPPPLTSDLRRLRLLIADTNPANRIFRVDELADFLDLEGGNVKLAAAQALGVIATSEVLISKVIRTQDLSTDGAKVAAELRARAADLRQQAGEGDGDDSVGFDIVDMVHPWNRRGSERAEFEEI</sequence>
<evidence type="ECO:0000313" key="1">
    <source>
        <dbReference type="EMBL" id="KAB2347347.1"/>
    </source>
</evidence>
<name>A0A6H9Z258_9ACTN</name>
<accession>A0A6H9Z258</accession>
<dbReference type="OrthoDB" id="3542061at2"/>
<organism evidence="1 2">
    <name type="scientific">Actinomadura rudentiformis</name>
    <dbReference type="NCBI Taxonomy" id="359158"/>
    <lineage>
        <taxon>Bacteria</taxon>
        <taxon>Bacillati</taxon>
        <taxon>Actinomycetota</taxon>
        <taxon>Actinomycetes</taxon>
        <taxon>Streptosporangiales</taxon>
        <taxon>Thermomonosporaceae</taxon>
        <taxon>Actinomadura</taxon>
    </lineage>
</organism>
<reference evidence="1 2" key="1">
    <citation type="submission" date="2019-09" db="EMBL/GenBank/DDBJ databases">
        <title>Actinomadura physcomitrii sp. nov., a novel actinomycete isolated from moss [Physcomitrium sphaericum (Ludw) Fuernr].</title>
        <authorList>
            <person name="Zhuang X."/>
            <person name="Liu C."/>
        </authorList>
    </citation>
    <scope>NUCLEOTIDE SEQUENCE [LARGE SCALE GENOMIC DNA]</scope>
    <source>
        <strain evidence="1 2">HMC1</strain>
    </source>
</reference>
<keyword evidence="2" id="KW-1185">Reference proteome</keyword>
<dbReference type="EMBL" id="WBMT01000009">
    <property type="protein sequence ID" value="KAB2347347.1"/>
    <property type="molecule type" value="Genomic_DNA"/>
</dbReference>
<comment type="caution">
    <text evidence="1">The sequence shown here is derived from an EMBL/GenBank/DDBJ whole genome shotgun (WGS) entry which is preliminary data.</text>
</comment>
<dbReference type="AlphaFoldDB" id="A0A6H9Z258"/>
<dbReference type="RefSeq" id="WP_151562096.1">
    <property type="nucleotide sequence ID" value="NZ_WBMT01000009.1"/>
</dbReference>
<gene>
    <name evidence="1" type="ORF">F8566_20255</name>
</gene>
<dbReference type="Proteomes" id="UP000468735">
    <property type="component" value="Unassembled WGS sequence"/>
</dbReference>
<proteinExistence type="predicted"/>
<evidence type="ECO:0000313" key="2">
    <source>
        <dbReference type="Proteomes" id="UP000468735"/>
    </source>
</evidence>